<keyword evidence="2" id="KW-1185">Reference proteome</keyword>
<name>A0A235B563_9BACL</name>
<gene>
    <name evidence="1" type="ORF">CHM34_13995</name>
</gene>
<sequence length="65" mass="7021">MGTVNNIYNLKIHNISGTGSANFGNTINIGPDSETKTVGGSSPIGDHGRNLDMEKNWVNDRDFID</sequence>
<organism evidence="1 2">
    <name type="scientific">Paludifilum halophilum</name>
    <dbReference type="NCBI Taxonomy" id="1642702"/>
    <lineage>
        <taxon>Bacteria</taxon>
        <taxon>Bacillati</taxon>
        <taxon>Bacillota</taxon>
        <taxon>Bacilli</taxon>
        <taxon>Bacillales</taxon>
        <taxon>Thermoactinomycetaceae</taxon>
        <taxon>Paludifilum</taxon>
    </lineage>
</organism>
<protein>
    <submittedName>
        <fullName evidence="1">Spore gernimation protein</fullName>
    </submittedName>
</protein>
<comment type="caution">
    <text evidence="1">The sequence shown here is derived from an EMBL/GenBank/DDBJ whole genome shotgun (WGS) entry which is preliminary data.</text>
</comment>
<accession>A0A235B563</accession>
<dbReference type="Pfam" id="PF10676">
    <property type="entry name" value="gerPA"/>
    <property type="match status" value="1"/>
</dbReference>
<dbReference type="OrthoDB" id="2899658at2"/>
<dbReference type="RefSeq" id="WP_094265234.1">
    <property type="nucleotide sequence ID" value="NZ_NOWF01000008.1"/>
</dbReference>
<dbReference type="InterPro" id="IPR019618">
    <property type="entry name" value="Spore_germination_GerPA"/>
</dbReference>
<proteinExistence type="predicted"/>
<evidence type="ECO:0000313" key="1">
    <source>
        <dbReference type="EMBL" id="OYD07037.1"/>
    </source>
</evidence>
<dbReference type="Proteomes" id="UP000215459">
    <property type="component" value="Unassembled WGS sequence"/>
</dbReference>
<dbReference type="EMBL" id="NOWF01000008">
    <property type="protein sequence ID" value="OYD07037.1"/>
    <property type="molecule type" value="Genomic_DNA"/>
</dbReference>
<evidence type="ECO:0000313" key="2">
    <source>
        <dbReference type="Proteomes" id="UP000215459"/>
    </source>
</evidence>
<reference evidence="1 2" key="1">
    <citation type="submission" date="2017-07" db="EMBL/GenBank/DDBJ databases">
        <title>The genome sequence of Paludifilum halophilum highlights mechanisms for microbial adaptation to high salt environemnts.</title>
        <authorList>
            <person name="Belbahri L."/>
        </authorList>
    </citation>
    <scope>NUCLEOTIDE SEQUENCE [LARGE SCALE GENOMIC DNA]</scope>
    <source>
        <strain evidence="1 2">DSM 102817</strain>
    </source>
</reference>
<dbReference type="AlphaFoldDB" id="A0A235B563"/>